<keyword evidence="2" id="KW-0489">Methyltransferase</keyword>
<dbReference type="PANTHER" id="PTHR43591">
    <property type="entry name" value="METHYLTRANSFERASE"/>
    <property type="match status" value="1"/>
</dbReference>
<dbReference type="Pfam" id="PF13649">
    <property type="entry name" value="Methyltransf_25"/>
    <property type="match status" value="1"/>
</dbReference>
<dbReference type="InterPro" id="IPR041698">
    <property type="entry name" value="Methyltransf_25"/>
</dbReference>
<dbReference type="AlphaFoldDB" id="A0A7Z2VSZ4"/>
<protein>
    <submittedName>
        <fullName evidence="2">Class I SAM-dependent methyltransferase</fullName>
    </submittedName>
</protein>
<dbReference type="Gene3D" id="3.40.50.150">
    <property type="entry name" value="Vaccinia Virus protein VP39"/>
    <property type="match status" value="1"/>
</dbReference>
<feature type="domain" description="Methyltransferase" evidence="1">
    <location>
        <begin position="53"/>
        <end position="145"/>
    </location>
</feature>
<dbReference type="CDD" id="cd02440">
    <property type="entry name" value="AdoMet_MTases"/>
    <property type="match status" value="1"/>
</dbReference>
<dbReference type="InterPro" id="IPR029063">
    <property type="entry name" value="SAM-dependent_MTases_sf"/>
</dbReference>
<dbReference type="EMBL" id="CP051685">
    <property type="protein sequence ID" value="QJD98726.1"/>
    <property type="molecule type" value="Genomic_DNA"/>
</dbReference>
<reference evidence="2 3" key="1">
    <citation type="submission" date="2020-04" db="EMBL/GenBank/DDBJ databases">
        <title>Genome sequencing of novel species.</title>
        <authorList>
            <person name="Heo J."/>
            <person name="Kim S.-J."/>
            <person name="Kim J.-S."/>
            <person name="Hong S.-B."/>
            <person name="Kwon S.-W."/>
        </authorList>
    </citation>
    <scope>NUCLEOTIDE SEQUENCE [LARGE SCALE GENOMIC DNA]</scope>
    <source>
        <strain evidence="2 3">GN2-R2</strain>
    </source>
</reference>
<evidence type="ECO:0000259" key="1">
    <source>
        <dbReference type="Pfam" id="PF13649"/>
    </source>
</evidence>
<dbReference type="RefSeq" id="WP_169433626.1">
    <property type="nucleotide sequence ID" value="NZ_CP051685.1"/>
</dbReference>
<keyword evidence="2" id="KW-0808">Transferase</keyword>
<dbReference type="KEGG" id="mfy:HH212_00610"/>
<accession>A0A7Z2VSZ4</accession>
<dbReference type="Proteomes" id="UP000502415">
    <property type="component" value="Chromosome"/>
</dbReference>
<evidence type="ECO:0000313" key="2">
    <source>
        <dbReference type="EMBL" id="QJD98726.1"/>
    </source>
</evidence>
<dbReference type="GO" id="GO:0008168">
    <property type="term" value="F:methyltransferase activity"/>
    <property type="evidence" value="ECO:0007669"/>
    <property type="project" value="UniProtKB-KW"/>
</dbReference>
<keyword evidence="3" id="KW-1185">Reference proteome</keyword>
<organism evidence="2 3">
    <name type="scientific">Massilia forsythiae</name>
    <dbReference type="NCBI Taxonomy" id="2728020"/>
    <lineage>
        <taxon>Bacteria</taxon>
        <taxon>Pseudomonadati</taxon>
        <taxon>Pseudomonadota</taxon>
        <taxon>Betaproteobacteria</taxon>
        <taxon>Burkholderiales</taxon>
        <taxon>Oxalobacteraceae</taxon>
        <taxon>Telluria group</taxon>
        <taxon>Massilia</taxon>
    </lineage>
</organism>
<gene>
    <name evidence="2" type="ORF">HH212_00610</name>
</gene>
<dbReference type="SUPFAM" id="SSF53335">
    <property type="entry name" value="S-adenosyl-L-methionine-dependent methyltransferases"/>
    <property type="match status" value="1"/>
</dbReference>
<name>A0A7Z2VSZ4_9BURK</name>
<dbReference type="GO" id="GO:0032259">
    <property type="term" value="P:methylation"/>
    <property type="evidence" value="ECO:0007669"/>
    <property type="project" value="UniProtKB-KW"/>
</dbReference>
<proteinExistence type="predicted"/>
<sequence>MSKTYQDKDTDAVARFYAQAAAADDAREEDPEREADLDEVADGLAQLVEGQTVLELACGSGRWTEALAESAAHVLALDINEAMLAQARARELPADLVTWRQADALNLPADLLSGLPPGVEPVKTVFIGFWWSHLTRAAQEHLLAALRARVGKDVQLVLLDDDQVEGTSPPIARTDAQGNTYQLVNGADGERFELPKGYPTDSALRKRLGNAAREIRIARWESCWVLTCRLK</sequence>
<evidence type="ECO:0000313" key="3">
    <source>
        <dbReference type="Proteomes" id="UP000502415"/>
    </source>
</evidence>